<evidence type="ECO:0000313" key="3">
    <source>
        <dbReference type="Proteomes" id="UP000515163"/>
    </source>
</evidence>
<gene>
    <name evidence="4" type="primary">LOC116291963</name>
</gene>
<dbReference type="PROSITE" id="PS01002">
    <property type="entry name" value="TCTP_1"/>
    <property type="match status" value="1"/>
</dbReference>
<dbReference type="Proteomes" id="UP000515163">
    <property type="component" value="Unplaced"/>
</dbReference>
<dbReference type="PANTHER" id="PTHR11991">
    <property type="entry name" value="TRANSLATIONALLY CONTROLLED TUMOR PROTEIN-RELATED"/>
    <property type="match status" value="1"/>
</dbReference>
<reference evidence="4" key="1">
    <citation type="submission" date="2025-08" db="UniProtKB">
        <authorList>
            <consortium name="RefSeq"/>
        </authorList>
    </citation>
    <scope>IDENTIFICATION</scope>
    <source>
        <tissue evidence="4">Tentacle</tissue>
    </source>
</reference>
<name>A0A6P8HQX1_ACTTE</name>
<sequence length="179" mass="20531">MLLFQDIFTGKDILTDSYKMKLVDDFVYVVEGSYVTKSGDNFSDEMFGGNPSAEEQVEELEQASSKSGFDVILNHEDLEEYNEQPTLKQFLKTLKKIIGFAKEKIPKDRFDSIFKPKMTEFFTTGPGKERFSNFQIYFSKGYITEDGDVKAAPVLIDADDTGMKSTIYYFKDLMDEVKM</sequence>
<evidence type="ECO:0000259" key="2">
    <source>
        <dbReference type="PROSITE" id="PS51797"/>
    </source>
</evidence>
<dbReference type="InterPro" id="IPR018105">
    <property type="entry name" value="Translational_control_tumour_p"/>
</dbReference>
<dbReference type="Gene3D" id="2.170.150.10">
    <property type="entry name" value="Metal Binding Protein, Guanine Nucleotide Exchange Factor, Chain A"/>
    <property type="match status" value="1"/>
</dbReference>
<organism evidence="3 4">
    <name type="scientific">Actinia tenebrosa</name>
    <name type="common">Australian red waratah sea anemone</name>
    <dbReference type="NCBI Taxonomy" id="6105"/>
    <lineage>
        <taxon>Eukaryota</taxon>
        <taxon>Metazoa</taxon>
        <taxon>Cnidaria</taxon>
        <taxon>Anthozoa</taxon>
        <taxon>Hexacorallia</taxon>
        <taxon>Actiniaria</taxon>
        <taxon>Actiniidae</taxon>
        <taxon>Actinia</taxon>
    </lineage>
</organism>
<dbReference type="PRINTS" id="PR01653">
    <property type="entry name" value="TCTPROTEIN"/>
</dbReference>
<dbReference type="Pfam" id="PF00838">
    <property type="entry name" value="TCTP"/>
    <property type="match status" value="1"/>
</dbReference>
<dbReference type="OrthoDB" id="10248936at2759"/>
<dbReference type="InterPro" id="IPR011057">
    <property type="entry name" value="Mss4-like_sf"/>
</dbReference>
<comment type="similarity">
    <text evidence="1">Belongs to the TCTP family.</text>
</comment>
<dbReference type="InterPro" id="IPR018103">
    <property type="entry name" value="Translation_control_tumour_CS"/>
</dbReference>
<dbReference type="AlphaFoldDB" id="A0A6P8HQX1"/>
<dbReference type="PANTHER" id="PTHR11991:SF0">
    <property type="entry name" value="TRANSLATIONALLY-CONTROLLED TUMOR PROTEIN"/>
    <property type="match status" value="1"/>
</dbReference>
<dbReference type="InterPro" id="IPR034737">
    <property type="entry name" value="TCTP"/>
</dbReference>
<accession>A0A6P8HQX1</accession>
<dbReference type="InParanoid" id="A0A6P8HQX1"/>
<evidence type="ECO:0000313" key="4">
    <source>
        <dbReference type="RefSeq" id="XP_031555057.1"/>
    </source>
</evidence>
<dbReference type="GeneID" id="116291963"/>
<keyword evidence="3" id="KW-1185">Reference proteome</keyword>
<dbReference type="GO" id="GO:0005509">
    <property type="term" value="F:calcium ion binding"/>
    <property type="evidence" value="ECO:0007669"/>
    <property type="project" value="TreeGrafter"/>
</dbReference>
<dbReference type="GO" id="GO:0005737">
    <property type="term" value="C:cytoplasm"/>
    <property type="evidence" value="ECO:0007669"/>
    <property type="project" value="TreeGrafter"/>
</dbReference>
<dbReference type="PROSITE" id="PS51797">
    <property type="entry name" value="TCTP_3"/>
    <property type="match status" value="1"/>
</dbReference>
<evidence type="ECO:0000256" key="1">
    <source>
        <dbReference type="PROSITE-ProRule" id="PRU01133"/>
    </source>
</evidence>
<dbReference type="SUPFAM" id="SSF51316">
    <property type="entry name" value="Mss4-like"/>
    <property type="match status" value="1"/>
</dbReference>
<feature type="domain" description="TCTP" evidence="2">
    <location>
        <begin position="1"/>
        <end position="179"/>
    </location>
</feature>
<dbReference type="InterPro" id="IPR011323">
    <property type="entry name" value="Mss4/transl-control_tumour"/>
</dbReference>
<proteinExistence type="inferred from homology"/>
<dbReference type="FunCoup" id="A0A6P8HQX1">
    <property type="interactions" value="1622"/>
</dbReference>
<dbReference type="RefSeq" id="XP_031555057.1">
    <property type="nucleotide sequence ID" value="XM_031699197.1"/>
</dbReference>
<protein>
    <submittedName>
        <fullName evidence="4">Translationally-controlled tumor protein homolog</fullName>
    </submittedName>
</protein>
<dbReference type="KEGG" id="aten:116291963"/>